<dbReference type="AlphaFoldDB" id="A0A5C5ZCN2"/>
<keyword evidence="2 5" id="KW-0812">Transmembrane</keyword>
<keyword evidence="3 5" id="KW-1133">Transmembrane helix</keyword>
<evidence type="ECO:0000256" key="5">
    <source>
        <dbReference type="SAM" id="Phobius"/>
    </source>
</evidence>
<dbReference type="PANTHER" id="PTHR36974:SF1">
    <property type="entry name" value="DOXX FAMILY MEMBRANE PROTEIN"/>
    <property type="match status" value="1"/>
</dbReference>
<dbReference type="RefSeq" id="WP_146402836.1">
    <property type="nucleotide sequence ID" value="NZ_SJPJ01000001.1"/>
</dbReference>
<keyword evidence="7" id="KW-1185">Reference proteome</keyword>
<feature type="transmembrane region" description="Helical" evidence="5">
    <location>
        <begin position="7"/>
        <end position="25"/>
    </location>
</feature>
<name>A0A5C5ZCN2_9BACT</name>
<dbReference type="EMBL" id="SJPJ01000001">
    <property type="protein sequence ID" value="TWT84915.1"/>
    <property type="molecule type" value="Genomic_DNA"/>
</dbReference>
<feature type="transmembrane region" description="Helical" evidence="5">
    <location>
        <begin position="37"/>
        <end position="60"/>
    </location>
</feature>
<reference evidence="6 7" key="1">
    <citation type="submission" date="2019-02" db="EMBL/GenBank/DDBJ databases">
        <title>Deep-cultivation of Planctomycetes and their phenomic and genomic characterization uncovers novel biology.</title>
        <authorList>
            <person name="Wiegand S."/>
            <person name="Jogler M."/>
            <person name="Boedeker C."/>
            <person name="Pinto D."/>
            <person name="Vollmers J."/>
            <person name="Rivas-Marin E."/>
            <person name="Kohn T."/>
            <person name="Peeters S.H."/>
            <person name="Heuer A."/>
            <person name="Rast P."/>
            <person name="Oberbeckmann S."/>
            <person name="Bunk B."/>
            <person name="Jeske O."/>
            <person name="Meyerdierks A."/>
            <person name="Storesund J.E."/>
            <person name="Kallscheuer N."/>
            <person name="Luecker S."/>
            <person name="Lage O.M."/>
            <person name="Pohl T."/>
            <person name="Merkel B.J."/>
            <person name="Hornburger P."/>
            <person name="Mueller R.-W."/>
            <person name="Bruemmer F."/>
            <person name="Labrenz M."/>
            <person name="Spormann A.M."/>
            <person name="Op Den Camp H."/>
            <person name="Overmann J."/>
            <person name="Amann R."/>
            <person name="Jetten M.S.M."/>
            <person name="Mascher T."/>
            <person name="Medema M.H."/>
            <person name="Devos D.P."/>
            <person name="Kaster A.-K."/>
            <person name="Ovreas L."/>
            <person name="Rohde M."/>
            <person name="Galperin M.Y."/>
            <person name="Jogler C."/>
        </authorList>
    </citation>
    <scope>NUCLEOTIDE SEQUENCE [LARGE SCALE GENOMIC DNA]</scope>
    <source>
        <strain evidence="6 7">CA13</strain>
    </source>
</reference>
<evidence type="ECO:0000256" key="3">
    <source>
        <dbReference type="ARBA" id="ARBA00022989"/>
    </source>
</evidence>
<feature type="transmembrane region" description="Helical" evidence="5">
    <location>
        <begin position="67"/>
        <end position="86"/>
    </location>
</feature>
<dbReference type="Pfam" id="PF13564">
    <property type="entry name" value="DoxX_2"/>
    <property type="match status" value="1"/>
</dbReference>
<protein>
    <recommendedName>
        <fullName evidence="8">DoxX</fullName>
    </recommendedName>
</protein>
<evidence type="ECO:0000256" key="1">
    <source>
        <dbReference type="ARBA" id="ARBA00004141"/>
    </source>
</evidence>
<evidence type="ECO:0000313" key="6">
    <source>
        <dbReference type="EMBL" id="TWT84915.1"/>
    </source>
</evidence>
<evidence type="ECO:0008006" key="8">
    <source>
        <dbReference type="Google" id="ProtNLM"/>
    </source>
</evidence>
<comment type="subcellular location">
    <subcellularLocation>
        <location evidence="1">Membrane</location>
        <topology evidence="1">Multi-pass membrane protein</topology>
    </subcellularLocation>
</comment>
<evidence type="ECO:0000256" key="4">
    <source>
        <dbReference type="ARBA" id="ARBA00023136"/>
    </source>
</evidence>
<proteinExistence type="predicted"/>
<dbReference type="PANTHER" id="PTHR36974">
    <property type="entry name" value="MEMBRANE PROTEIN-RELATED"/>
    <property type="match status" value="1"/>
</dbReference>
<dbReference type="Proteomes" id="UP000315010">
    <property type="component" value="Unassembled WGS sequence"/>
</dbReference>
<dbReference type="InterPro" id="IPR032808">
    <property type="entry name" value="DoxX"/>
</dbReference>
<gene>
    <name evidence="6" type="ORF">CA13_63960</name>
</gene>
<evidence type="ECO:0000313" key="7">
    <source>
        <dbReference type="Proteomes" id="UP000315010"/>
    </source>
</evidence>
<organism evidence="6 7">
    <name type="scientific">Novipirellula herctigrandis</name>
    <dbReference type="NCBI Taxonomy" id="2527986"/>
    <lineage>
        <taxon>Bacteria</taxon>
        <taxon>Pseudomonadati</taxon>
        <taxon>Planctomycetota</taxon>
        <taxon>Planctomycetia</taxon>
        <taxon>Pirellulales</taxon>
        <taxon>Pirellulaceae</taxon>
        <taxon>Novipirellula</taxon>
    </lineage>
</organism>
<dbReference type="GO" id="GO:0016020">
    <property type="term" value="C:membrane"/>
    <property type="evidence" value="ECO:0007669"/>
    <property type="project" value="UniProtKB-SubCell"/>
</dbReference>
<sequence length="131" mass="14802">MKRIKPISKTLLAIFMIVAGTMHFVNPEFFLKIVPPYLPFHGELVLVSGVCEILLGILLLIPKCSHLAAWGIIALLIAVFPANVYLYQHQDILPASPIIHLLRLPLQGGFILWAYWHTRPDRGVDLEKERA</sequence>
<feature type="transmembrane region" description="Helical" evidence="5">
    <location>
        <begin position="98"/>
        <end position="116"/>
    </location>
</feature>
<dbReference type="OrthoDB" id="327939at2"/>
<keyword evidence="4 5" id="KW-0472">Membrane</keyword>
<accession>A0A5C5ZCN2</accession>
<comment type="caution">
    <text evidence="6">The sequence shown here is derived from an EMBL/GenBank/DDBJ whole genome shotgun (WGS) entry which is preliminary data.</text>
</comment>
<evidence type="ECO:0000256" key="2">
    <source>
        <dbReference type="ARBA" id="ARBA00022692"/>
    </source>
</evidence>